<organism evidence="2 3">
    <name type="scientific">Wenjunlia tyrosinilytica</name>
    <dbReference type="NCBI Taxonomy" id="1544741"/>
    <lineage>
        <taxon>Bacteria</taxon>
        <taxon>Bacillati</taxon>
        <taxon>Actinomycetota</taxon>
        <taxon>Actinomycetes</taxon>
        <taxon>Kitasatosporales</taxon>
        <taxon>Streptomycetaceae</taxon>
        <taxon>Wenjunlia</taxon>
    </lineage>
</organism>
<dbReference type="AlphaFoldDB" id="A0A918E2I1"/>
<sequence length="76" mass="8757">MSDLEELRRRPEALEGEVDRPREENAATRTPVGMADRDIAEMCTTMGAQTQTLNALRETQLEQGRPLRLPPRWWAH</sequence>
<gene>
    <name evidence="2" type="ORF">GCM10012280_66460</name>
</gene>
<feature type="compositionally biased region" description="Basic and acidic residues" evidence="1">
    <location>
        <begin position="1"/>
        <end position="26"/>
    </location>
</feature>
<evidence type="ECO:0000313" key="2">
    <source>
        <dbReference type="EMBL" id="GGO99614.1"/>
    </source>
</evidence>
<keyword evidence="3" id="KW-1185">Reference proteome</keyword>
<dbReference type="RefSeq" id="WP_189135536.1">
    <property type="nucleotide sequence ID" value="NZ_BMMS01000047.1"/>
</dbReference>
<dbReference type="Proteomes" id="UP000641932">
    <property type="component" value="Unassembled WGS sequence"/>
</dbReference>
<comment type="caution">
    <text evidence="2">The sequence shown here is derived from an EMBL/GenBank/DDBJ whole genome shotgun (WGS) entry which is preliminary data.</text>
</comment>
<evidence type="ECO:0000313" key="3">
    <source>
        <dbReference type="Proteomes" id="UP000641932"/>
    </source>
</evidence>
<reference evidence="2" key="1">
    <citation type="journal article" date="2014" name="Int. J. Syst. Evol. Microbiol.">
        <title>Complete genome sequence of Corynebacterium casei LMG S-19264T (=DSM 44701T), isolated from a smear-ripened cheese.</title>
        <authorList>
            <consortium name="US DOE Joint Genome Institute (JGI-PGF)"/>
            <person name="Walter F."/>
            <person name="Albersmeier A."/>
            <person name="Kalinowski J."/>
            <person name="Ruckert C."/>
        </authorList>
    </citation>
    <scope>NUCLEOTIDE SEQUENCE</scope>
    <source>
        <strain evidence="2">CGMCC 4.7201</strain>
    </source>
</reference>
<reference evidence="2" key="2">
    <citation type="submission" date="2020-09" db="EMBL/GenBank/DDBJ databases">
        <authorList>
            <person name="Sun Q."/>
            <person name="Zhou Y."/>
        </authorList>
    </citation>
    <scope>NUCLEOTIDE SEQUENCE</scope>
    <source>
        <strain evidence="2">CGMCC 4.7201</strain>
    </source>
</reference>
<feature type="region of interest" description="Disordered" evidence="1">
    <location>
        <begin position="1"/>
        <end position="35"/>
    </location>
</feature>
<dbReference type="EMBL" id="BMMS01000047">
    <property type="protein sequence ID" value="GGO99614.1"/>
    <property type="molecule type" value="Genomic_DNA"/>
</dbReference>
<protein>
    <submittedName>
        <fullName evidence="2">Uncharacterized protein</fullName>
    </submittedName>
</protein>
<proteinExistence type="predicted"/>
<evidence type="ECO:0000256" key="1">
    <source>
        <dbReference type="SAM" id="MobiDB-lite"/>
    </source>
</evidence>
<accession>A0A918E2I1</accession>
<name>A0A918E2I1_9ACTN</name>